<evidence type="ECO:0000256" key="6">
    <source>
        <dbReference type="ARBA" id="ARBA00023141"/>
    </source>
</evidence>
<evidence type="ECO:0000256" key="3">
    <source>
        <dbReference type="ARBA" id="ARBA00022605"/>
    </source>
</evidence>
<dbReference type="HAMAP" id="MF_00134_B">
    <property type="entry name" value="IGPS_B"/>
    <property type="match status" value="1"/>
</dbReference>
<evidence type="ECO:0000313" key="10">
    <source>
        <dbReference type="EMBL" id="CAA9375570.1"/>
    </source>
</evidence>
<keyword evidence="7 8" id="KW-0456">Lyase</keyword>
<keyword evidence="4 8" id="KW-0210">Decarboxylase</keyword>
<dbReference type="UniPathway" id="UPA00035">
    <property type="reaction ID" value="UER00043"/>
</dbReference>
<keyword evidence="3 8" id="KW-0028">Amino-acid biosynthesis</keyword>
<dbReference type="NCBIfam" id="NF001377">
    <property type="entry name" value="PRK00278.2-4"/>
    <property type="match status" value="1"/>
</dbReference>
<dbReference type="FunFam" id="3.20.20.70:FF:000024">
    <property type="entry name" value="Indole-3-glycerol phosphate synthase"/>
    <property type="match status" value="1"/>
</dbReference>
<protein>
    <recommendedName>
        <fullName evidence="8">Indole-3-glycerol phosphate synthase</fullName>
        <shortName evidence="8">IGPS</shortName>
        <ecNumber evidence="8">4.1.1.48</ecNumber>
    </recommendedName>
</protein>
<evidence type="ECO:0000256" key="1">
    <source>
        <dbReference type="ARBA" id="ARBA00001633"/>
    </source>
</evidence>
<organism evidence="10">
    <name type="scientific">uncultured Phycisphaerae bacterium</name>
    <dbReference type="NCBI Taxonomy" id="904963"/>
    <lineage>
        <taxon>Bacteria</taxon>
        <taxon>Pseudomonadati</taxon>
        <taxon>Planctomycetota</taxon>
        <taxon>Phycisphaerae</taxon>
        <taxon>environmental samples</taxon>
    </lineage>
</organism>
<evidence type="ECO:0000256" key="4">
    <source>
        <dbReference type="ARBA" id="ARBA00022793"/>
    </source>
</evidence>
<dbReference type="PROSITE" id="PS00614">
    <property type="entry name" value="IGPS"/>
    <property type="match status" value="1"/>
</dbReference>
<sequence>MSTILDKIVATKREEVAERLVRTPVDALKERVRSLPRPRNFFHAVTHKGNKPIQLIAEVKKASPSAGVIREDFDPVAIATAYKEAGADAISCLTDEKYFQGSLDYLTAIHEAVDLPVLRKDFIIDPYQVWEARAAGADAVLLIAECLQVNELIDLQILATELNLTTLIEVHDMENLIRVRDRVIGFPHRSYSLLGINNRDLRTFKTDLGTTLRMAELVEDRSVLVSESGINTARDVQKLADAGVAAVLVGESLMRSPDIKAKVRELFPAKGR</sequence>
<keyword evidence="6 8" id="KW-0057">Aromatic amino acid biosynthesis</keyword>
<dbReference type="Gene3D" id="3.20.20.70">
    <property type="entry name" value="Aldolase class I"/>
    <property type="match status" value="1"/>
</dbReference>
<dbReference type="GO" id="GO:0004425">
    <property type="term" value="F:indole-3-glycerol-phosphate synthase activity"/>
    <property type="evidence" value="ECO:0007669"/>
    <property type="project" value="UniProtKB-UniRule"/>
</dbReference>
<gene>
    <name evidence="8" type="primary">trpC</name>
    <name evidence="10" type="ORF">AVDCRST_MAG64-271</name>
</gene>
<dbReference type="EMBL" id="CADCUQ010000069">
    <property type="protein sequence ID" value="CAA9375570.1"/>
    <property type="molecule type" value="Genomic_DNA"/>
</dbReference>
<dbReference type="AlphaFoldDB" id="A0A6J4N7Z1"/>
<comment type="similarity">
    <text evidence="8">Belongs to the TrpC family.</text>
</comment>
<evidence type="ECO:0000256" key="7">
    <source>
        <dbReference type="ARBA" id="ARBA00023239"/>
    </source>
</evidence>
<evidence type="ECO:0000259" key="9">
    <source>
        <dbReference type="Pfam" id="PF00218"/>
    </source>
</evidence>
<evidence type="ECO:0000256" key="2">
    <source>
        <dbReference type="ARBA" id="ARBA00004696"/>
    </source>
</evidence>
<dbReference type="InterPro" id="IPR013798">
    <property type="entry name" value="Indole-3-glycerol_P_synth_dom"/>
</dbReference>
<dbReference type="PANTHER" id="PTHR22854:SF2">
    <property type="entry name" value="INDOLE-3-GLYCEROL-PHOSPHATE SYNTHASE"/>
    <property type="match status" value="1"/>
</dbReference>
<dbReference type="InterPro" id="IPR045186">
    <property type="entry name" value="Indole-3-glycerol_P_synth"/>
</dbReference>
<dbReference type="GO" id="GO:0000162">
    <property type="term" value="P:L-tryptophan biosynthetic process"/>
    <property type="evidence" value="ECO:0007669"/>
    <property type="project" value="UniProtKB-UniRule"/>
</dbReference>
<dbReference type="GO" id="GO:0004640">
    <property type="term" value="F:phosphoribosylanthranilate isomerase activity"/>
    <property type="evidence" value="ECO:0007669"/>
    <property type="project" value="TreeGrafter"/>
</dbReference>
<keyword evidence="5 8" id="KW-0822">Tryptophan biosynthesis</keyword>
<dbReference type="InterPro" id="IPR013785">
    <property type="entry name" value="Aldolase_TIM"/>
</dbReference>
<proteinExistence type="inferred from homology"/>
<dbReference type="InterPro" id="IPR001468">
    <property type="entry name" value="Indole-3-GlycerolPSynthase_CS"/>
</dbReference>
<dbReference type="PANTHER" id="PTHR22854">
    <property type="entry name" value="TRYPTOPHAN BIOSYNTHESIS PROTEIN"/>
    <property type="match status" value="1"/>
</dbReference>
<evidence type="ECO:0000256" key="5">
    <source>
        <dbReference type="ARBA" id="ARBA00022822"/>
    </source>
</evidence>
<name>A0A6J4N7Z1_9BACT</name>
<dbReference type="SUPFAM" id="SSF51366">
    <property type="entry name" value="Ribulose-phoshate binding barrel"/>
    <property type="match status" value="1"/>
</dbReference>
<dbReference type="InterPro" id="IPR011060">
    <property type="entry name" value="RibuloseP-bd_barrel"/>
</dbReference>
<reference evidence="10" key="1">
    <citation type="submission" date="2020-02" db="EMBL/GenBank/DDBJ databases">
        <authorList>
            <person name="Meier V. D."/>
        </authorList>
    </citation>
    <scope>NUCLEOTIDE SEQUENCE</scope>
    <source>
        <strain evidence="10">AVDCRST_MAG64</strain>
    </source>
</reference>
<dbReference type="CDD" id="cd00331">
    <property type="entry name" value="IGPS"/>
    <property type="match status" value="1"/>
</dbReference>
<evidence type="ECO:0000256" key="8">
    <source>
        <dbReference type="HAMAP-Rule" id="MF_00134"/>
    </source>
</evidence>
<feature type="domain" description="Indole-3-glycerol phosphate synthase" evidence="9">
    <location>
        <begin position="5"/>
        <end position="266"/>
    </location>
</feature>
<comment type="pathway">
    <text evidence="2 8">Amino-acid biosynthesis; L-tryptophan biosynthesis; L-tryptophan from chorismate: step 4/5.</text>
</comment>
<accession>A0A6J4N7Z1</accession>
<comment type="catalytic activity">
    <reaction evidence="1 8">
        <text>1-(2-carboxyphenylamino)-1-deoxy-D-ribulose 5-phosphate + H(+) = (1S,2R)-1-C-(indol-3-yl)glycerol 3-phosphate + CO2 + H2O</text>
        <dbReference type="Rhea" id="RHEA:23476"/>
        <dbReference type="ChEBI" id="CHEBI:15377"/>
        <dbReference type="ChEBI" id="CHEBI:15378"/>
        <dbReference type="ChEBI" id="CHEBI:16526"/>
        <dbReference type="ChEBI" id="CHEBI:58613"/>
        <dbReference type="ChEBI" id="CHEBI:58866"/>
        <dbReference type="EC" id="4.1.1.48"/>
    </reaction>
</comment>
<dbReference type="Pfam" id="PF00218">
    <property type="entry name" value="IGPS"/>
    <property type="match status" value="1"/>
</dbReference>
<dbReference type="EC" id="4.1.1.48" evidence="8"/>